<gene>
    <name evidence="1" type="primary">ytxJ</name>
    <name evidence="1" type="ORF">ACFSR3_08445</name>
</gene>
<dbReference type="RefSeq" id="WP_379820580.1">
    <property type="nucleotide sequence ID" value="NZ_JBHUMD010000011.1"/>
</dbReference>
<dbReference type="Proteomes" id="UP001597480">
    <property type="component" value="Unassembled WGS sequence"/>
</dbReference>
<evidence type="ECO:0000313" key="2">
    <source>
        <dbReference type="Proteomes" id="UP001597480"/>
    </source>
</evidence>
<dbReference type="Pfam" id="PF11009">
    <property type="entry name" value="BrxC"/>
    <property type="match status" value="1"/>
</dbReference>
<dbReference type="EMBL" id="JBHUMD010000011">
    <property type="protein sequence ID" value="MFD2602083.1"/>
    <property type="molecule type" value="Genomic_DNA"/>
</dbReference>
<dbReference type="InterPro" id="IPR022551">
    <property type="entry name" value="BrxC"/>
</dbReference>
<reference evidence="2" key="1">
    <citation type="journal article" date="2019" name="Int. J. Syst. Evol. Microbiol.">
        <title>The Global Catalogue of Microorganisms (GCM) 10K type strain sequencing project: providing services to taxonomists for standard genome sequencing and annotation.</title>
        <authorList>
            <consortium name="The Broad Institute Genomics Platform"/>
            <consortium name="The Broad Institute Genome Sequencing Center for Infectious Disease"/>
            <person name="Wu L."/>
            <person name="Ma J."/>
        </authorList>
    </citation>
    <scope>NUCLEOTIDE SEQUENCE [LARGE SCALE GENOMIC DNA]</scope>
    <source>
        <strain evidence="2">KCTC 42107</strain>
    </source>
</reference>
<evidence type="ECO:0000313" key="1">
    <source>
        <dbReference type="EMBL" id="MFD2602083.1"/>
    </source>
</evidence>
<dbReference type="NCBIfam" id="TIGR04019">
    <property type="entry name" value="B_thiol_YtxJ"/>
    <property type="match status" value="1"/>
</dbReference>
<dbReference type="Gene3D" id="3.40.30.10">
    <property type="entry name" value="Glutaredoxin"/>
    <property type="match status" value="1"/>
</dbReference>
<protein>
    <submittedName>
        <fullName evidence="1">Bacillithiol system redox-active protein YtxJ</fullName>
    </submittedName>
</protein>
<name>A0ABW5NU07_9FLAO</name>
<keyword evidence="2" id="KW-1185">Reference proteome</keyword>
<accession>A0ABW5NU07</accession>
<proteinExistence type="predicted"/>
<sequence>MGIIAKYPGHYYLDYQSEPITQWTDLISLEQLEGIIDESYSVPIVIFKHSSRCDMSSALLKNFERRYDSKGNIPKPYFLDLIAHRNISDEIALRFGVKHESPQVIFIKEGKCQINSNHSDIAIIDMNLLRG</sequence>
<comment type="caution">
    <text evidence="1">The sequence shown here is derived from an EMBL/GenBank/DDBJ whole genome shotgun (WGS) entry which is preliminary data.</text>
</comment>
<organism evidence="1 2">
    <name type="scientific">Flavobacterium suzhouense</name>
    <dbReference type="NCBI Taxonomy" id="1529638"/>
    <lineage>
        <taxon>Bacteria</taxon>
        <taxon>Pseudomonadati</taxon>
        <taxon>Bacteroidota</taxon>
        <taxon>Flavobacteriia</taxon>
        <taxon>Flavobacteriales</taxon>
        <taxon>Flavobacteriaceae</taxon>
        <taxon>Flavobacterium</taxon>
    </lineage>
</organism>